<dbReference type="CDD" id="cd00093">
    <property type="entry name" value="HTH_XRE"/>
    <property type="match status" value="1"/>
</dbReference>
<dbReference type="InterPro" id="IPR010982">
    <property type="entry name" value="Lambda_DNA-bd_dom_sf"/>
</dbReference>
<dbReference type="AlphaFoldDB" id="A0A5S3UT94"/>
<dbReference type="SUPFAM" id="SSF47413">
    <property type="entry name" value="lambda repressor-like DNA-binding domains"/>
    <property type="match status" value="1"/>
</dbReference>
<dbReference type="GO" id="GO:0003677">
    <property type="term" value="F:DNA binding"/>
    <property type="evidence" value="ECO:0007669"/>
    <property type="project" value="InterPro"/>
</dbReference>
<dbReference type="Gene3D" id="1.10.260.40">
    <property type="entry name" value="lambda repressor-like DNA-binding domains"/>
    <property type="match status" value="1"/>
</dbReference>
<accession>A0A5S3UT94</accession>
<reference evidence="1 2" key="1">
    <citation type="submission" date="2019-10" db="EMBL/GenBank/DDBJ databases">
        <title>Pseudoalteromonas rubra S4059.</title>
        <authorList>
            <person name="Paulsen S."/>
            <person name="Wang X."/>
        </authorList>
    </citation>
    <scope>NUCLEOTIDE SEQUENCE [LARGE SCALE GENOMIC DNA]</scope>
    <source>
        <strain evidence="1 2">S4059</strain>
    </source>
</reference>
<dbReference type="PROSITE" id="PS50943">
    <property type="entry name" value="HTH_CROC1"/>
    <property type="match status" value="1"/>
</dbReference>
<gene>
    <name evidence="1" type="ORF">CWC22_007275</name>
</gene>
<dbReference type="RefSeq" id="WP_138539041.1">
    <property type="nucleotide sequence ID" value="NZ_CP045429.1"/>
</dbReference>
<protein>
    <submittedName>
        <fullName evidence="1">Helix-turn-helix domain-containing protein</fullName>
    </submittedName>
</protein>
<dbReference type="EMBL" id="CP045429">
    <property type="protein sequence ID" value="QPB82808.1"/>
    <property type="molecule type" value="Genomic_DNA"/>
</dbReference>
<dbReference type="Proteomes" id="UP000305729">
    <property type="component" value="Chromosome 1"/>
</dbReference>
<name>A0A5S3UT94_9GAMM</name>
<dbReference type="Pfam" id="PF12844">
    <property type="entry name" value="HTH_19"/>
    <property type="match status" value="1"/>
</dbReference>
<evidence type="ECO:0000313" key="2">
    <source>
        <dbReference type="Proteomes" id="UP000305729"/>
    </source>
</evidence>
<dbReference type="InterPro" id="IPR001387">
    <property type="entry name" value="Cro/C1-type_HTH"/>
</dbReference>
<sequence length="71" mass="7792">MTGGEILKAARSLRGMTQDEVVAMYGGISRNIYQRWEGGRTAAPYDDVKAIVEQVYKLNLANLLAMVESNG</sequence>
<organism evidence="1 2">
    <name type="scientific">Pseudoalteromonas rubra</name>
    <dbReference type="NCBI Taxonomy" id="43658"/>
    <lineage>
        <taxon>Bacteria</taxon>
        <taxon>Pseudomonadati</taxon>
        <taxon>Pseudomonadota</taxon>
        <taxon>Gammaproteobacteria</taxon>
        <taxon>Alteromonadales</taxon>
        <taxon>Pseudoalteromonadaceae</taxon>
        <taxon>Pseudoalteromonas</taxon>
    </lineage>
</organism>
<proteinExistence type="predicted"/>
<evidence type="ECO:0000313" key="1">
    <source>
        <dbReference type="EMBL" id="QPB82808.1"/>
    </source>
</evidence>